<organism evidence="3 4">
    <name type="scientific">Kiloniella antarctica</name>
    <dbReference type="NCBI Taxonomy" id="1550907"/>
    <lineage>
        <taxon>Bacteria</taxon>
        <taxon>Pseudomonadati</taxon>
        <taxon>Pseudomonadota</taxon>
        <taxon>Alphaproteobacteria</taxon>
        <taxon>Rhodospirillales</taxon>
        <taxon>Kiloniellaceae</taxon>
        <taxon>Kiloniella</taxon>
    </lineage>
</organism>
<keyword evidence="4" id="KW-1185">Reference proteome</keyword>
<dbReference type="PROSITE" id="PS50404">
    <property type="entry name" value="GST_NTER"/>
    <property type="match status" value="1"/>
</dbReference>
<dbReference type="InterPro" id="IPR036249">
    <property type="entry name" value="Thioredoxin-like_sf"/>
</dbReference>
<proteinExistence type="predicted"/>
<accession>A0ABW5BNI3</accession>
<evidence type="ECO:0000313" key="4">
    <source>
        <dbReference type="Proteomes" id="UP001597294"/>
    </source>
</evidence>
<dbReference type="InterPro" id="IPR010987">
    <property type="entry name" value="Glutathione-S-Trfase_C-like"/>
</dbReference>
<sequence length="218" mass="24252">MLTLYGLNTPNVYKVTIGLEEMGLAYNLQTVDVRSGKQFSPAIVAMNPNAKIPILHDDDADITISESNAILLYLAENTNLFFPTDALERAKGLELLFFQAASVGPLFGQRAHFSFHSGEGDNDYALSRYTKEGDRLYGVIDEYLSRSGDWFLKDYSIVDMAMYGWMHTAIHMGFGTAKYPYLNAWCERMSIRPAVIKGICTPDVLPTFLAPKSVNANG</sequence>
<gene>
    <name evidence="3" type="ORF">ACFSKO_15695</name>
</gene>
<dbReference type="RefSeq" id="WP_380253338.1">
    <property type="nucleotide sequence ID" value="NZ_JBHUII010000010.1"/>
</dbReference>
<dbReference type="InterPro" id="IPR040079">
    <property type="entry name" value="Glutathione_S-Trfase"/>
</dbReference>
<dbReference type="SUPFAM" id="SSF47616">
    <property type="entry name" value="GST C-terminal domain-like"/>
    <property type="match status" value="1"/>
</dbReference>
<dbReference type="PROSITE" id="PS50405">
    <property type="entry name" value="GST_CTER"/>
    <property type="match status" value="1"/>
</dbReference>
<dbReference type="Gene3D" id="1.20.1050.10">
    <property type="match status" value="1"/>
</dbReference>
<name>A0ABW5BNI3_9PROT</name>
<dbReference type="EMBL" id="JBHUII010000010">
    <property type="protein sequence ID" value="MFD2207071.1"/>
    <property type="molecule type" value="Genomic_DNA"/>
</dbReference>
<dbReference type="CDD" id="cd03048">
    <property type="entry name" value="GST_N_Ure2p_like"/>
    <property type="match status" value="1"/>
</dbReference>
<comment type="caution">
    <text evidence="3">The sequence shown here is derived from an EMBL/GenBank/DDBJ whole genome shotgun (WGS) entry which is preliminary data.</text>
</comment>
<dbReference type="SFLD" id="SFLDG00358">
    <property type="entry name" value="Main_(cytGST)"/>
    <property type="match status" value="1"/>
</dbReference>
<dbReference type="SFLD" id="SFLDG01151">
    <property type="entry name" value="Main.2:_Nu-like"/>
    <property type="match status" value="1"/>
</dbReference>
<dbReference type="SUPFAM" id="SSF52833">
    <property type="entry name" value="Thioredoxin-like"/>
    <property type="match status" value="1"/>
</dbReference>
<feature type="domain" description="GST N-terminal" evidence="1">
    <location>
        <begin position="1"/>
        <end position="82"/>
    </location>
</feature>
<dbReference type="PANTHER" id="PTHR44051:SF8">
    <property type="entry name" value="GLUTATHIONE S-TRANSFERASE GSTA"/>
    <property type="match status" value="1"/>
</dbReference>
<dbReference type="InterPro" id="IPR004045">
    <property type="entry name" value="Glutathione_S-Trfase_N"/>
</dbReference>
<evidence type="ECO:0000259" key="2">
    <source>
        <dbReference type="PROSITE" id="PS50405"/>
    </source>
</evidence>
<dbReference type="PANTHER" id="PTHR44051">
    <property type="entry name" value="GLUTATHIONE S-TRANSFERASE-RELATED"/>
    <property type="match status" value="1"/>
</dbReference>
<evidence type="ECO:0000259" key="1">
    <source>
        <dbReference type="PROSITE" id="PS50404"/>
    </source>
</evidence>
<evidence type="ECO:0000313" key="3">
    <source>
        <dbReference type="EMBL" id="MFD2207071.1"/>
    </source>
</evidence>
<reference evidence="4" key="1">
    <citation type="journal article" date="2019" name="Int. J. Syst. Evol. Microbiol.">
        <title>The Global Catalogue of Microorganisms (GCM) 10K type strain sequencing project: providing services to taxonomists for standard genome sequencing and annotation.</title>
        <authorList>
            <consortium name="The Broad Institute Genomics Platform"/>
            <consortium name="The Broad Institute Genome Sequencing Center for Infectious Disease"/>
            <person name="Wu L."/>
            <person name="Ma J."/>
        </authorList>
    </citation>
    <scope>NUCLEOTIDE SEQUENCE [LARGE SCALE GENOMIC DNA]</scope>
    <source>
        <strain evidence="4">CGMCC 4.7192</strain>
    </source>
</reference>
<protein>
    <submittedName>
        <fullName evidence="3">Glutathione S-transferase family protein</fullName>
    </submittedName>
</protein>
<feature type="domain" description="GST C-terminal" evidence="2">
    <location>
        <begin position="85"/>
        <end position="213"/>
    </location>
</feature>
<dbReference type="Gene3D" id="3.40.30.10">
    <property type="entry name" value="Glutaredoxin"/>
    <property type="match status" value="1"/>
</dbReference>
<dbReference type="InterPro" id="IPR036282">
    <property type="entry name" value="Glutathione-S-Trfase_C_sf"/>
</dbReference>
<dbReference type="Proteomes" id="UP001597294">
    <property type="component" value="Unassembled WGS sequence"/>
</dbReference>
<dbReference type="Pfam" id="PF13409">
    <property type="entry name" value="GST_N_2"/>
    <property type="match status" value="1"/>
</dbReference>
<dbReference type="SFLD" id="SFLDS00019">
    <property type="entry name" value="Glutathione_Transferase_(cytos"/>
    <property type="match status" value="1"/>
</dbReference>